<organism evidence="8 9">
    <name type="scientific">Tistlia consotensis USBA 355</name>
    <dbReference type="NCBI Taxonomy" id="560819"/>
    <lineage>
        <taxon>Bacteria</taxon>
        <taxon>Pseudomonadati</taxon>
        <taxon>Pseudomonadota</taxon>
        <taxon>Alphaproteobacteria</taxon>
        <taxon>Rhodospirillales</taxon>
        <taxon>Rhodovibrionaceae</taxon>
        <taxon>Tistlia</taxon>
    </lineage>
</organism>
<evidence type="ECO:0000313" key="9">
    <source>
        <dbReference type="Proteomes" id="UP000192917"/>
    </source>
</evidence>
<evidence type="ECO:0000256" key="2">
    <source>
        <dbReference type="ARBA" id="ARBA00008531"/>
    </source>
</evidence>
<dbReference type="InterPro" id="IPR027417">
    <property type="entry name" value="P-loop_NTPase"/>
</dbReference>
<comment type="subcellular location">
    <subcellularLocation>
        <location evidence="1">Cell inner membrane</location>
        <topology evidence="1">Peripheral membrane protein</topology>
        <orientation evidence="1">Cytoplasmic side</orientation>
    </subcellularLocation>
</comment>
<comment type="similarity">
    <text evidence="2">Belongs to the GTP-binding SRP family.</text>
</comment>
<dbReference type="SUPFAM" id="SSF52540">
    <property type="entry name" value="P-loop containing nucleoside triphosphate hydrolases"/>
    <property type="match status" value="1"/>
</dbReference>
<keyword evidence="8" id="KW-0966">Cell projection</keyword>
<evidence type="ECO:0000256" key="3">
    <source>
        <dbReference type="ARBA" id="ARBA00022741"/>
    </source>
</evidence>
<dbReference type="InterPro" id="IPR000897">
    <property type="entry name" value="SRP54_GTPase_dom"/>
</dbReference>
<evidence type="ECO:0000256" key="5">
    <source>
        <dbReference type="ARBA" id="ARBA00023136"/>
    </source>
</evidence>
<feature type="domain" description="SRP54-type proteins GTP-binding" evidence="7">
    <location>
        <begin position="123"/>
        <end position="312"/>
    </location>
</feature>
<keyword evidence="5" id="KW-0472">Membrane</keyword>
<dbReference type="PANTHER" id="PTHR43134:SF3">
    <property type="entry name" value="FLAGELLAR BIOSYNTHESIS PROTEIN FLHF"/>
    <property type="match status" value="1"/>
</dbReference>
<sequence>MRLRSFTAASLPEAMQLVRRQLGDDAVILSTQDLGDRGVRVTAGLDDGPDQSLVEDEAATLAAVEELTEVFDYHRIPPGLVDKLLTAAANLTAQGPQMMLAGALDAVLHFAPPPLPPAAGALRPPVLLLGPSGAGKTATAAKLCARARLANKPATLITMDTVSAGAREQAQAFAQALGVPLKFATDAERLAAVLGDCPSDHLIVIDTVGANPYDAADCQPLRLAARVARAEPLLVLPAGGDAFESAEVAIAFQELGARGLIATRLDAAHRLGGLLAAAHAAGLPLVGAGLGPSIGSGLANLNPVALARLLMPEGNEGALLATGTRP</sequence>
<dbReference type="SMART" id="SM00962">
    <property type="entry name" value="SRP54"/>
    <property type="match status" value="1"/>
</dbReference>
<dbReference type="STRING" id="560819.SAMN05428998_12748"/>
<name>A0A1Y6CPM2_9PROT</name>
<dbReference type="GO" id="GO:0006614">
    <property type="term" value="P:SRP-dependent cotranslational protein targeting to membrane"/>
    <property type="evidence" value="ECO:0007669"/>
    <property type="project" value="InterPro"/>
</dbReference>
<feature type="domain" description="AAA+ ATPase" evidence="6">
    <location>
        <begin position="122"/>
        <end position="240"/>
    </location>
</feature>
<dbReference type="Gene3D" id="3.40.50.300">
    <property type="entry name" value="P-loop containing nucleotide triphosphate hydrolases"/>
    <property type="match status" value="1"/>
</dbReference>
<evidence type="ECO:0000259" key="6">
    <source>
        <dbReference type="SMART" id="SM00382"/>
    </source>
</evidence>
<keyword evidence="4" id="KW-0342">GTP-binding</keyword>
<accession>A0A1Y6CPM2</accession>
<dbReference type="GO" id="GO:0003924">
    <property type="term" value="F:GTPase activity"/>
    <property type="evidence" value="ECO:0007669"/>
    <property type="project" value="TreeGrafter"/>
</dbReference>
<protein>
    <submittedName>
        <fullName evidence="8">Flagellar biosynthesis protein FlhF</fullName>
    </submittedName>
</protein>
<proteinExistence type="inferred from homology"/>
<keyword evidence="8" id="KW-0969">Cilium</keyword>
<dbReference type="Proteomes" id="UP000192917">
    <property type="component" value="Unassembled WGS sequence"/>
</dbReference>
<evidence type="ECO:0000256" key="4">
    <source>
        <dbReference type="ARBA" id="ARBA00023134"/>
    </source>
</evidence>
<dbReference type="GO" id="GO:0005525">
    <property type="term" value="F:GTP binding"/>
    <property type="evidence" value="ECO:0007669"/>
    <property type="project" value="UniProtKB-KW"/>
</dbReference>
<dbReference type="InterPro" id="IPR003593">
    <property type="entry name" value="AAA+_ATPase"/>
</dbReference>
<evidence type="ECO:0000256" key="1">
    <source>
        <dbReference type="ARBA" id="ARBA00004515"/>
    </source>
</evidence>
<gene>
    <name evidence="8" type="ORF">SAMN05428998_12748</name>
</gene>
<keyword evidence="9" id="KW-1185">Reference proteome</keyword>
<dbReference type="AlphaFoldDB" id="A0A1Y6CPM2"/>
<keyword evidence="3" id="KW-0547">Nucleotide-binding</keyword>
<dbReference type="PANTHER" id="PTHR43134">
    <property type="entry name" value="SIGNAL RECOGNITION PARTICLE RECEPTOR SUBUNIT ALPHA"/>
    <property type="match status" value="1"/>
</dbReference>
<keyword evidence="8" id="KW-0282">Flagellum</keyword>
<dbReference type="SMART" id="SM00382">
    <property type="entry name" value="AAA"/>
    <property type="match status" value="1"/>
</dbReference>
<dbReference type="Pfam" id="PF00448">
    <property type="entry name" value="SRP54"/>
    <property type="match status" value="1"/>
</dbReference>
<dbReference type="EMBL" id="FWZX01000027">
    <property type="protein sequence ID" value="SMF67617.1"/>
    <property type="molecule type" value="Genomic_DNA"/>
</dbReference>
<reference evidence="8 9" key="1">
    <citation type="submission" date="2017-04" db="EMBL/GenBank/DDBJ databases">
        <authorList>
            <person name="Afonso C.L."/>
            <person name="Miller P.J."/>
            <person name="Scott M.A."/>
            <person name="Spackman E."/>
            <person name="Goraichik I."/>
            <person name="Dimitrov K.M."/>
            <person name="Suarez D.L."/>
            <person name="Swayne D.E."/>
        </authorList>
    </citation>
    <scope>NUCLEOTIDE SEQUENCE [LARGE SCALE GENOMIC DNA]</scope>
    <source>
        <strain evidence="8 9">USBA 355</strain>
    </source>
</reference>
<dbReference type="RefSeq" id="WP_085125392.1">
    <property type="nucleotide sequence ID" value="NZ_FWZX01000027.1"/>
</dbReference>
<evidence type="ECO:0000313" key="8">
    <source>
        <dbReference type="EMBL" id="SMF67617.1"/>
    </source>
</evidence>
<dbReference type="GO" id="GO:0005886">
    <property type="term" value="C:plasma membrane"/>
    <property type="evidence" value="ECO:0007669"/>
    <property type="project" value="UniProtKB-SubCell"/>
</dbReference>
<dbReference type="GO" id="GO:0005047">
    <property type="term" value="F:signal recognition particle binding"/>
    <property type="evidence" value="ECO:0007669"/>
    <property type="project" value="TreeGrafter"/>
</dbReference>
<evidence type="ECO:0000259" key="7">
    <source>
        <dbReference type="SMART" id="SM00962"/>
    </source>
</evidence>